<sequence>MSNAEFEKFLPLVKHIVNKYRNCGIEYDDLIQVGSMGVLYAYNHYDENRNTKLSYWIYQCIEFFIKKEIGKSKSIMAFLSLSQPITDDDSIELEETISSGENIEDNAIDKLIAEAYYNEINEKLPYKKAKALTLKAFYDATYENIAEEMGIKKENVGGIVTQARRDLLHKSPWIKEEYLSRFYSVDYYKPVEKTVISLVQREKLVIS</sequence>
<comment type="caution">
    <text evidence="7">The sequence shown here is derived from an EMBL/GenBank/DDBJ whole genome shotgun (WGS) entry which is preliminary data.</text>
</comment>
<evidence type="ECO:0000256" key="3">
    <source>
        <dbReference type="ARBA" id="ARBA00023125"/>
    </source>
</evidence>
<reference evidence="7 8" key="1">
    <citation type="submission" date="2021-06" db="EMBL/GenBank/DDBJ databases">
        <authorList>
            <person name="Sun Q."/>
            <person name="Li D."/>
        </authorList>
    </citation>
    <scope>NUCLEOTIDE SEQUENCE [LARGE SCALE GENOMIC DNA]</scope>
    <source>
        <strain evidence="7 8">N19</strain>
    </source>
</reference>
<dbReference type="Pfam" id="PF04542">
    <property type="entry name" value="Sigma70_r2"/>
    <property type="match status" value="1"/>
</dbReference>
<protein>
    <submittedName>
        <fullName evidence="7">Sigma-70 family RNA polymerase sigma factor</fullName>
    </submittedName>
</protein>
<dbReference type="InterPro" id="IPR013249">
    <property type="entry name" value="RNA_pol_sigma70_r4_t2"/>
</dbReference>
<dbReference type="Proteomes" id="UP001196301">
    <property type="component" value="Unassembled WGS sequence"/>
</dbReference>
<evidence type="ECO:0000259" key="5">
    <source>
        <dbReference type="Pfam" id="PF04542"/>
    </source>
</evidence>
<dbReference type="RefSeq" id="WP_216568424.1">
    <property type="nucleotide sequence ID" value="NZ_JAHLOQ010000003.1"/>
</dbReference>
<evidence type="ECO:0000256" key="1">
    <source>
        <dbReference type="ARBA" id="ARBA00023015"/>
    </source>
</evidence>
<keyword evidence="3" id="KW-0238">DNA-binding</keyword>
<dbReference type="InterPro" id="IPR007627">
    <property type="entry name" value="RNA_pol_sigma70_r2"/>
</dbReference>
<dbReference type="PANTHER" id="PTHR30385">
    <property type="entry name" value="SIGMA FACTOR F FLAGELLAR"/>
    <property type="match status" value="1"/>
</dbReference>
<name>A0ABS6DTX8_9FIRM</name>
<feature type="domain" description="RNA polymerase sigma-70 region 2" evidence="5">
    <location>
        <begin position="6"/>
        <end position="71"/>
    </location>
</feature>
<feature type="domain" description="RNA polymerase sigma factor 70 region 4 type 2" evidence="6">
    <location>
        <begin position="122"/>
        <end position="167"/>
    </location>
</feature>
<accession>A0ABS6DTX8</accession>
<keyword evidence="4" id="KW-0804">Transcription</keyword>
<organism evidence="7 8">
    <name type="scientific">Intestinibacter bartlettii</name>
    <dbReference type="NCBI Taxonomy" id="261299"/>
    <lineage>
        <taxon>Bacteria</taxon>
        <taxon>Bacillati</taxon>
        <taxon>Bacillota</taxon>
        <taxon>Clostridia</taxon>
        <taxon>Peptostreptococcales</taxon>
        <taxon>Peptostreptococcaceae</taxon>
        <taxon>Intestinibacter</taxon>
    </lineage>
</organism>
<keyword evidence="1" id="KW-0805">Transcription regulation</keyword>
<evidence type="ECO:0000256" key="2">
    <source>
        <dbReference type="ARBA" id="ARBA00023082"/>
    </source>
</evidence>
<dbReference type="Pfam" id="PF08281">
    <property type="entry name" value="Sigma70_r4_2"/>
    <property type="match status" value="1"/>
</dbReference>
<keyword evidence="8" id="KW-1185">Reference proteome</keyword>
<keyword evidence="2" id="KW-0731">Sigma factor</keyword>
<dbReference type="InterPro" id="IPR014284">
    <property type="entry name" value="RNA_pol_sigma-70_dom"/>
</dbReference>
<evidence type="ECO:0000256" key="4">
    <source>
        <dbReference type="ARBA" id="ARBA00023163"/>
    </source>
</evidence>
<proteinExistence type="predicted"/>
<evidence type="ECO:0000259" key="6">
    <source>
        <dbReference type="Pfam" id="PF08281"/>
    </source>
</evidence>
<evidence type="ECO:0000313" key="7">
    <source>
        <dbReference type="EMBL" id="MBU5335274.1"/>
    </source>
</evidence>
<dbReference type="EMBL" id="JAHLOQ010000003">
    <property type="protein sequence ID" value="MBU5335274.1"/>
    <property type="molecule type" value="Genomic_DNA"/>
</dbReference>
<evidence type="ECO:0000313" key="8">
    <source>
        <dbReference type="Proteomes" id="UP001196301"/>
    </source>
</evidence>
<gene>
    <name evidence="7" type="ORF">KQI20_02360</name>
</gene>
<dbReference type="NCBIfam" id="TIGR02937">
    <property type="entry name" value="sigma70-ECF"/>
    <property type="match status" value="1"/>
</dbReference>